<dbReference type="Pfam" id="PF13688">
    <property type="entry name" value="Reprolysin_5"/>
    <property type="match status" value="1"/>
</dbReference>
<dbReference type="Proteomes" id="UP000256919">
    <property type="component" value="Unassembled WGS sequence"/>
</dbReference>
<evidence type="ECO:0000256" key="2">
    <source>
        <dbReference type="SAM" id="SignalP"/>
    </source>
</evidence>
<dbReference type="GO" id="GO:0008237">
    <property type="term" value="F:metallopeptidase activity"/>
    <property type="evidence" value="ECO:0007669"/>
    <property type="project" value="InterPro"/>
</dbReference>
<dbReference type="Pfam" id="PF18962">
    <property type="entry name" value="Por_Secre_tail"/>
    <property type="match status" value="1"/>
</dbReference>
<protein>
    <submittedName>
        <fullName evidence="4">Putative secreted protein (Por secretion system target)</fullName>
    </submittedName>
</protein>
<organism evidence="4 5">
    <name type="scientific">Winogradskyella pacifica</name>
    <dbReference type="NCBI Taxonomy" id="664642"/>
    <lineage>
        <taxon>Bacteria</taxon>
        <taxon>Pseudomonadati</taxon>
        <taxon>Bacteroidota</taxon>
        <taxon>Flavobacteriia</taxon>
        <taxon>Flavobacteriales</taxon>
        <taxon>Flavobacteriaceae</taxon>
        <taxon>Winogradskyella</taxon>
    </lineage>
</organism>
<feature type="chain" id="PRO_5017787571" evidence="2">
    <location>
        <begin position="27"/>
        <end position="762"/>
    </location>
</feature>
<gene>
    <name evidence="4" type="ORF">DFQ09_109193</name>
</gene>
<dbReference type="Gene3D" id="3.40.390.10">
    <property type="entry name" value="Collagenase (Catalytic Domain)"/>
    <property type="match status" value="1"/>
</dbReference>
<dbReference type="NCBIfam" id="TIGR04183">
    <property type="entry name" value="Por_Secre_tail"/>
    <property type="match status" value="1"/>
</dbReference>
<feature type="signal peptide" evidence="2">
    <location>
        <begin position="1"/>
        <end position="26"/>
    </location>
</feature>
<evidence type="ECO:0000259" key="3">
    <source>
        <dbReference type="Pfam" id="PF18962"/>
    </source>
</evidence>
<evidence type="ECO:0000313" key="4">
    <source>
        <dbReference type="EMBL" id="REE08127.1"/>
    </source>
</evidence>
<evidence type="ECO:0000256" key="1">
    <source>
        <dbReference type="ARBA" id="ARBA00022729"/>
    </source>
</evidence>
<reference evidence="4 5" key="1">
    <citation type="submission" date="2018-07" db="EMBL/GenBank/DDBJ databases">
        <title>Genomic Encyclopedia of Type Strains, Phase III (KMG-III): the genomes of soil and plant-associated and newly described type strains.</title>
        <authorList>
            <person name="Whitman W."/>
        </authorList>
    </citation>
    <scope>NUCLEOTIDE SEQUENCE [LARGE SCALE GENOMIC DNA]</scope>
    <source>
        <strain evidence="4 5">CECT 7948</strain>
    </source>
</reference>
<sequence>MKINTQCRYLILLVFVSVSMSIMAQAKSGFWYQKSDVLNSEYEKWDRVSMPDAYTVYGLNIDQLFDKIKSAPNRMLSDNTNGIVVSFPSGDGFYEDYEVFDAPVLSEELQIELSDVRSFVGTSLKNKGKTIRFSISLFGLKAVIFDTDNSVQYIDSLTKDRKFYIAYSKNDIPLSETQISCLTEDSEEQIASSLDVGMNPAARNANDGKLRNFKLALSCTQEYATYHISQAGLSSASDAVKKNAILAVMNDVMTRVNAVYERELAVTMTIVDNNRNVIFLTDSFLTNDDISVLIDESQFFIDAFIGEPYDIGHMLSTSGSGLAQLFSPCTNNKARGVSSSLFGPPTGYGFESTLMHEMGHQYGARHTYNANTCFGAATASTAFEPGGGTTIMSYAGICGTQSNIQSQADLYFHQASLAEMWSNITFGNSTCAEQLSISNSSPTSNAGNDYTIPFRTPYKLVGSATDDKDVALLTYCWEEYDLGASNTAPSDFTADGPVVRSFSPSTSNVRYIPRLEDYVGNVDNSTTWERLMLVARDLNFRLTVRDNDIQGGQTSVDEMSISLTNSAGPFVVTSQNTFNIAYVGNSSQEVSWNVASTNTGAVNAQNVNILLSTDGGLNFDTVLLSNTPNDGNETVTLPNIDAASCRIMVEAVGNIFYNINRRDFEIQQSLSVDDFGFENNLSIHPNPNKGEFTISFDSKINNNDDVKVDVYDISGRIVYKNTFSNNSVRFNETVNLRGVASGVYIANISKGNNMTSKKVIIE</sequence>
<keyword evidence="5" id="KW-1185">Reference proteome</keyword>
<dbReference type="InterPro" id="IPR024079">
    <property type="entry name" value="MetalloPept_cat_dom_sf"/>
</dbReference>
<keyword evidence="1 2" id="KW-0732">Signal</keyword>
<dbReference type="InterPro" id="IPR026444">
    <property type="entry name" value="Secre_tail"/>
</dbReference>
<feature type="domain" description="Secretion system C-terminal sorting" evidence="3">
    <location>
        <begin position="683"/>
        <end position="761"/>
    </location>
</feature>
<dbReference type="AlphaFoldDB" id="A0A3D9LNX9"/>
<comment type="caution">
    <text evidence="4">The sequence shown here is derived from an EMBL/GenBank/DDBJ whole genome shotgun (WGS) entry which is preliminary data.</text>
</comment>
<dbReference type="EMBL" id="QREI01000009">
    <property type="protein sequence ID" value="REE08127.1"/>
    <property type="molecule type" value="Genomic_DNA"/>
</dbReference>
<accession>A0A3D9LNX9</accession>
<evidence type="ECO:0000313" key="5">
    <source>
        <dbReference type="Proteomes" id="UP000256919"/>
    </source>
</evidence>
<dbReference type="SUPFAM" id="SSF55486">
    <property type="entry name" value="Metalloproteases ('zincins'), catalytic domain"/>
    <property type="match status" value="1"/>
</dbReference>
<proteinExistence type="predicted"/>
<name>A0A3D9LNX9_9FLAO</name>